<dbReference type="InterPro" id="IPR029058">
    <property type="entry name" value="AB_hydrolase_fold"/>
</dbReference>
<dbReference type="PROSITE" id="PS00122">
    <property type="entry name" value="CARBOXYLESTERASE_B_1"/>
    <property type="match status" value="1"/>
</dbReference>
<dbReference type="GO" id="GO:0016787">
    <property type="term" value="F:hydrolase activity"/>
    <property type="evidence" value="ECO:0007669"/>
    <property type="project" value="UniProtKB-KW"/>
</dbReference>
<evidence type="ECO:0000256" key="1">
    <source>
        <dbReference type="ARBA" id="ARBA00005964"/>
    </source>
</evidence>
<dbReference type="SUPFAM" id="SSF53474">
    <property type="entry name" value="alpha/beta-Hydrolases"/>
    <property type="match status" value="1"/>
</dbReference>
<keyword evidence="6" id="KW-1185">Reference proteome</keyword>
<organism evidence="5 6">
    <name type="scientific">Neocallimastix californiae</name>
    <dbReference type="NCBI Taxonomy" id="1754190"/>
    <lineage>
        <taxon>Eukaryota</taxon>
        <taxon>Fungi</taxon>
        <taxon>Fungi incertae sedis</taxon>
        <taxon>Chytridiomycota</taxon>
        <taxon>Chytridiomycota incertae sedis</taxon>
        <taxon>Neocallimastigomycetes</taxon>
        <taxon>Neocallimastigales</taxon>
        <taxon>Neocallimastigaceae</taxon>
        <taxon>Neocallimastix</taxon>
    </lineage>
</organism>
<dbReference type="InterPro" id="IPR050309">
    <property type="entry name" value="Type-B_Carboxylest/Lipase"/>
</dbReference>
<sequence length="508" mass="58176">MTELVVETKYGKVEGFVKDGISRWYGIPYAKPPVGELRFRRAVECEPWKEVKDCTKFGSRCCQFKFPSGSDKTDSEDCLFLNIWRKTSEEKNLPVFVYIHGGYLHNGSGSDPAHHGEHYANENILFISINYRLGPLGCYDFTIYNKEAFDSNCCLSDEIMALKWINENIAAFGGNPKNITIDGESAGGASVLALMATPSAKGLFQKAISQSGYPDGNHTARSNKLLMDLFLEYLKISPEEVEKIKELDFKTLRAASQYVNNHLSRYPGLSWPNFVYDDLLPEDCYTTLRNGSADGVKLIIGTNKDETTFFNLFHECVRSKSELKQMLENNNLSEKYDAIEDFYFQNKNKNRFTMRSCLDFSTDYLFLLGNLEFADIQSQHSEVWMYRFDYMPPLLRAVGVNATHGIDIYTTLKNMDGLGYLVWTICKPSSKRLLENYMFGSWASFAKTGNPNGDHLKTTWETYDSQSRKVLLFDKETSLVENYSKDKIDFWKTIVKNNYIYSYVEKAS</sequence>
<protein>
    <recommendedName>
        <fullName evidence="3">Carboxylic ester hydrolase</fullName>
        <ecNumber evidence="3">3.1.1.-</ecNumber>
    </recommendedName>
</protein>
<accession>A0A1Y2BCV2</accession>
<dbReference type="OrthoDB" id="2134434at2759"/>
<dbReference type="PANTHER" id="PTHR11559">
    <property type="entry name" value="CARBOXYLESTERASE"/>
    <property type="match status" value="1"/>
</dbReference>
<evidence type="ECO:0000259" key="4">
    <source>
        <dbReference type="Pfam" id="PF00135"/>
    </source>
</evidence>
<reference evidence="5 6" key="1">
    <citation type="submission" date="2016-08" db="EMBL/GenBank/DDBJ databases">
        <title>A Parts List for Fungal Cellulosomes Revealed by Comparative Genomics.</title>
        <authorList>
            <consortium name="DOE Joint Genome Institute"/>
            <person name="Haitjema C.H."/>
            <person name="Gilmore S.P."/>
            <person name="Henske J.K."/>
            <person name="Solomon K.V."/>
            <person name="De Groot R."/>
            <person name="Kuo A."/>
            <person name="Mondo S.J."/>
            <person name="Salamov A.A."/>
            <person name="Labutti K."/>
            <person name="Zhao Z."/>
            <person name="Chiniquy J."/>
            <person name="Barry K."/>
            <person name="Brewer H.M."/>
            <person name="Purvine S.O."/>
            <person name="Wright A.T."/>
            <person name="Boxma B."/>
            <person name="Van Alen T."/>
            <person name="Hackstein J.H."/>
            <person name="Baker S.E."/>
            <person name="Grigoriev I.V."/>
            <person name="O'Malley M.A."/>
        </authorList>
    </citation>
    <scope>NUCLEOTIDE SEQUENCE [LARGE SCALE GENOMIC DNA]</scope>
    <source>
        <strain evidence="5 6">G1</strain>
    </source>
</reference>
<gene>
    <name evidence="5" type="ORF">LY90DRAFT_673484</name>
</gene>
<evidence type="ECO:0000256" key="3">
    <source>
        <dbReference type="RuleBase" id="RU361235"/>
    </source>
</evidence>
<proteinExistence type="inferred from homology"/>
<dbReference type="Gene3D" id="3.40.50.1820">
    <property type="entry name" value="alpha/beta hydrolase"/>
    <property type="match status" value="1"/>
</dbReference>
<evidence type="ECO:0000256" key="2">
    <source>
        <dbReference type="ARBA" id="ARBA00022801"/>
    </source>
</evidence>
<comment type="caution">
    <text evidence="5">The sequence shown here is derived from an EMBL/GenBank/DDBJ whole genome shotgun (WGS) entry which is preliminary data.</text>
</comment>
<name>A0A1Y2BCV2_9FUNG</name>
<dbReference type="STRING" id="1754190.A0A1Y2BCV2"/>
<dbReference type="Pfam" id="PF00135">
    <property type="entry name" value="COesterase"/>
    <property type="match status" value="1"/>
</dbReference>
<evidence type="ECO:0000313" key="5">
    <source>
        <dbReference type="EMBL" id="ORY32653.1"/>
    </source>
</evidence>
<dbReference type="AlphaFoldDB" id="A0A1Y2BCV2"/>
<dbReference type="InterPro" id="IPR002018">
    <property type="entry name" value="CarbesteraseB"/>
</dbReference>
<keyword evidence="2 3" id="KW-0378">Hydrolase</keyword>
<dbReference type="Proteomes" id="UP000193920">
    <property type="component" value="Unassembled WGS sequence"/>
</dbReference>
<comment type="similarity">
    <text evidence="1 3">Belongs to the type-B carboxylesterase/lipase family.</text>
</comment>
<dbReference type="InterPro" id="IPR019826">
    <property type="entry name" value="Carboxylesterase_B_AS"/>
</dbReference>
<dbReference type="EMBL" id="MCOG01000163">
    <property type="protein sequence ID" value="ORY32653.1"/>
    <property type="molecule type" value="Genomic_DNA"/>
</dbReference>
<feature type="domain" description="Carboxylesterase type B" evidence="4">
    <location>
        <begin position="4"/>
        <end position="491"/>
    </location>
</feature>
<evidence type="ECO:0000313" key="6">
    <source>
        <dbReference type="Proteomes" id="UP000193920"/>
    </source>
</evidence>
<dbReference type="EC" id="3.1.1.-" evidence="3"/>